<feature type="compositionally biased region" description="Basic and acidic residues" evidence="1">
    <location>
        <begin position="431"/>
        <end position="446"/>
    </location>
</feature>
<protein>
    <recommendedName>
        <fullName evidence="4">TeaA receptor TeaR</fullName>
    </recommendedName>
</protein>
<feature type="non-terminal residue" evidence="2">
    <location>
        <position position="1"/>
    </location>
</feature>
<gene>
    <name evidence="2" type="ORF">B7463_g8275</name>
</gene>
<dbReference type="OrthoDB" id="418495at2759"/>
<keyword evidence="3" id="KW-1185">Reference proteome</keyword>
<feature type="region of interest" description="Disordered" evidence="1">
    <location>
        <begin position="1"/>
        <end position="127"/>
    </location>
</feature>
<accession>A0A3E2H3W2</accession>
<dbReference type="STRING" id="5539.A0A3E2H3W2"/>
<evidence type="ECO:0008006" key="4">
    <source>
        <dbReference type="Google" id="ProtNLM"/>
    </source>
</evidence>
<feature type="region of interest" description="Disordered" evidence="1">
    <location>
        <begin position="259"/>
        <end position="510"/>
    </location>
</feature>
<organism evidence="2 3">
    <name type="scientific">Scytalidium lignicola</name>
    <name type="common">Hyphomycete</name>
    <dbReference type="NCBI Taxonomy" id="5539"/>
    <lineage>
        <taxon>Eukaryota</taxon>
        <taxon>Fungi</taxon>
        <taxon>Dikarya</taxon>
        <taxon>Ascomycota</taxon>
        <taxon>Pezizomycotina</taxon>
        <taxon>Leotiomycetes</taxon>
        <taxon>Leotiomycetes incertae sedis</taxon>
        <taxon>Scytalidium</taxon>
    </lineage>
</organism>
<name>A0A3E2H3W2_SCYLI</name>
<dbReference type="EMBL" id="NCSJ02000177">
    <property type="protein sequence ID" value="RFU28069.1"/>
    <property type="molecule type" value="Genomic_DNA"/>
</dbReference>
<feature type="compositionally biased region" description="Polar residues" evidence="1">
    <location>
        <begin position="11"/>
        <end position="26"/>
    </location>
</feature>
<dbReference type="Proteomes" id="UP000258309">
    <property type="component" value="Unassembled WGS sequence"/>
</dbReference>
<sequence>MAAVSAPHAQTALTPPSSSHGGQSTWDYAVPVQSDSPEQSKMDSEDGDQSSIPPKSNGKTSLDSLSRPELSQRRADTSHSMRMGEHLAPARVSALNRKDSNISESGSAPDSLLDLYGTSRSGVSGTGYSEVKDTMVEVYENGDPDNSRWIHRDKLARIESEELQAAGIILPRTRATSKSGRRDHKNDQKRPRVGSIPTEEEGIPENAGWDLRTPEEAAEDVNDPYRHLNGSLKGLSRIPVNKASPLPIPIDYLERDTPMIRKQSGLAGDDESISNSRTRGRSESVKAFEETAATPPSGKKAGSDMSPLKKTAAPKKGSANRAPSAGQRPKTRSGSNNSTLARPPTRSGDGTPSTNKRPEGDPPWLATMYKPDPRLPPDQQLLPTVAKRLQQEQWEKEGKFGNIYDKEFRPLNDELFQPPPEITSPPSEQPQKTEEREAEWPLKDPKASQLSSGRPGTSSGGTYSTMPKITGVPQGSGIANPMTPGHPAVQRTQESPQDSEKGGCGCCIIM</sequence>
<feature type="compositionally biased region" description="Low complexity" evidence="1">
    <location>
        <begin position="451"/>
        <end position="465"/>
    </location>
</feature>
<feature type="region of interest" description="Disordered" evidence="1">
    <location>
        <begin position="168"/>
        <end position="225"/>
    </location>
</feature>
<feature type="compositionally biased region" description="Basic and acidic residues" evidence="1">
    <location>
        <begin position="70"/>
        <end position="85"/>
    </location>
</feature>
<evidence type="ECO:0000313" key="3">
    <source>
        <dbReference type="Proteomes" id="UP000258309"/>
    </source>
</evidence>
<feature type="non-terminal residue" evidence="2">
    <location>
        <position position="510"/>
    </location>
</feature>
<feature type="compositionally biased region" description="Polar residues" evidence="1">
    <location>
        <begin position="49"/>
        <end position="64"/>
    </location>
</feature>
<reference evidence="2 3" key="1">
    <citation type="submission" date="2018-05" db="EMBL/GenBank/DDBJ databases">
        <title>Draft genome sequence of Scytalidium lignicola DSM 105466, a ubiquitous saprotrophic fungus.</title>
        <authorList>
            <person name="Buettner E."/>
            <person name="Gebauer A.M."/>
            <person name="Hofrichter M."/>
            <person name="Liers C."/>
            <person name="Kellner H."/>
        </authorList>
    </citation>
    <scope>NUCLEOTIDE SEQUENCE [LARGE SCALE GENOMIC DNA]</scope>
    <source>
        <strain evidence="2 3">DSM 105466</strain>
    </source>
</reference>
<evidence type="ECO:0000313" key="2">
    <source>
        <dbReference type="EMBL" id="RFU28069.1"/>
    </source>
</evidence>
<evidence type="ECO:0000256" key="1">
    <source>
        <dbReference type="SAM" id="MobiDB-lite"/>
    </source>
</evidence>
<feature type="compositionally biased region" description="Polar residues" evidence="1">
    <location>
        <begin position="118"/>
        <end position="127"/>
    </location>
</feature>
<comment type="caution">
    <text evidence="2">The sequence shown here is derived from an EMBL/GenBank/DDBJ whole genome shotgun (WGS) entry which is preliminary data.</text>
</comment>
<proteinExistence type="predicted"/>
<dbReference type="OMA" id="PINRPEG"/>
<dbReference type="AlphaFoldDB" id="A0A3E2H3W2"/>
<feature type="compositionally biased region" description="Basic and acidic residues" evidence="1">
    <location>
        <begin position="280"/>
        <end position="289"/>
    </location>
</feature>
<feature type="compositionally biased region" description="Basic and acidic residues" evidence="1">
    <location>
        <begin position="389"/>
        <end position="412"/>
    </location>
</feature>